<evidence type="ECO:0000313" key="1">
    <source>
        <dbReference type="EMBL" id="MPD01285.1"/>
    </source>
</evidence>
<evidence type="ECO:0000313" key="2">
    <source>
        <dbReference type="Proteomes" id="UP000324222"/>
    </source>
</evidence>
<proteinExistence type="predicted"/>
<accession>A0A5B7K9F9</accession>
<protein>
    <submittedName>
        <fullName evidence="1">Uncharacterized protein</fullName>
    </submittedName>
</protein>
<keyword evidence="2" id="KW-1185">Reference proteome</keyword>
<dbReference type="Proteomes" id="UP000324222">
    <property type="component" value="Unassembled WGS sequence"/>
</dbReference>
<comment type="caution">
    <text evidence="1">The sequence shown here is derived from an EMBL/GenBank/DDBJ whole genome shotgun (WGS) entry which is preliminary data.</text>
</comment>
<organism evidence="1 2">
    <name type="scientific">Portunus trituberculatus</name>
    <name type="common">Swimming crab</name>
    <name type="synonym">Neptunus trituberculatus</name>
    <dbReference type="NCBI Taxonomy" id="210409"/>
    <lineage>
        <taxon>Eukaryota</taxon>
        <taxon>Metazoa</taxon>
        <taxon>Ecdysozoa</taxon>
        <taxon>Arthropoda</taxon>
        <taxon>Crustacea</taxon>
        <taxon>Multicrustacea</taxon>
        <taxon>Malacostraca</taxon>
        <taxon>Eumalacostraca</taxon>
        <taxon>Eucarida</taxon>
        <taxon>Decapoda</taxon>
        <taxon>Pleocyemata</taxon>
        <taxon>Brachyura</taxon>
        <taxon>Eubrachyura</taxon>
        <taxon>Portunoidea</taxon>
        <taxon>Portunidae</taxon>
        <taxon>Portuninae</taxon>
        <taxon>Portunus</taxon>
    </lineage>
</organism>
<reference evidence="1 2" key="1">
    <citation type="submission" date="2019-05" db="EMBL/GenBank/DDBJ databases">
        <title>Another draft genome of Portunus trituberculatus and its Hox gene families provides insights of decapod evolution.</title>
        <authorList>
            <person name="Jeong J.-H."/>
            <person name="Song I."/>
            <person name="Kim S."/>
            <person name="Choi T."/>
            <person name="Kim D."/>
            <person name="Ryu S."/>
            <person name="Kim W."/>
        </authorList>
    </citation>
    <scope>NUCLEOTIDE SEQUENCE [LARGE SCALE GENOMIC DNA]</scope>
    <source>
        <tissue evidence="1">Muscle</tissue>
    </source>
</reference>
<sequence length="94" mass="10574">MQTITARRLGDSMKLLTRQPVYVATATINSILQKLPNKMMLAHSRPPKHTGDRNHLTNNNRDETVTCLSASPLNKRDKRKNTGNAANLLHFLLV</sequence>
<dbReference type="AlphaFoldDB" id="A0A5B7K9F9"/>
<gene>
    <name evidence="1" type="ORF">E2C01_096805</name>
</gene>
<dbReference type="EMBL" id="VSRR010126453">
    <property type="protein sequence ID" value="MPD01285.1"/>
    <property type="molecule type" value="Genomic_DNA"/>
</dbReference>
<name>A0A5B7K9F9_PORTR</name>